<dbReference type="Pfam" id="PF03953">
    <property type="entry name" value="Tubulin_C"/>
    <property type="match status" value="1"/>
</dbReference>
<dbReference type="InterPro" id="IPR008280">
    <property type="entry name" value="Tub_FtsZ_C"/>
</dbReference>
<dbReference type="Pfam" id="PF00091">
    <property type="entry name" value="Tubulin"/>
    <property type="match status" value="1"/>
</dbReference>
<reference evidence="8 9" key="1">
    <citation type="submission" date="2017-08" db="EMBL/GenBank/DDBJ databases">
        <title>Acidophilic green algal genome provides insights into adaptation to an acidic environment.</title>
        <authorList>
            <person name="Hirooka S."/>
            <person name="Hirose Y."/>
            <person name="Kanesaki Y."/>
            <person name="Higuchi S."/>
            <person name="Fujiwara T."/>
            <person name="Onuma R."/>
            <person name="Era A."/>
            <person name="Ohbayashi R."/>
            <person name="Uzuka A."/>
            <person name="Nozaki H."/>
            <person name="Yoshikawa H."/>
            <person name="Miyagishima S.Y."/>
        </authorList>
    </citation>
    <scope>NUCLEOTIDE SEQUENCE [LARGE SCALE GENOMIC DNA]</scope>
    <source>
        <strain evidence="8 9">NIES-2499</strain>
    </source>
</reference>
<comment type="caution">
    <text evidence="8">The sequence shown here is derived from an EMBL/GenBank/DDBJ whole genome shotgun (WGS) entry which is preliminary data.</text>
</comment>
<dbReference type="InterPro" id="IPR003008">
    <property type="entry name" value="Tubulin_FtsZ_GTPase"/>
</dbReference>
<evidence type="ECO:0000256" key="4">
    <source>
        <dbReference type="ARBA" id="ARBA00023134"/>
    </source>
</evidence>
<dbReference type="SUPFAM" id="SSF52490">
    <property type="entry name" value="Tubulin nucleotide-binding domain-like"/>
    <property type="match status" value="1"/>
</dbReference>
<name>A0A250WWZ4_9CHLO</name>
<dbReference type="Proteomes" id="UP000232323">
    <property type="component" value="Unassembled WGS sequence"/>
</dbReference>
<dbReference type="GO" id="GO:0005874">
    <property type="term" value="C:microtubule"/>
    <property type="evidence" value="ECO:0007669"/>
    <property type="project" value="UniProtKB-KW"/>
</dbReference>
<dbReference type="GO" id="GO:0005525">
    <property type="term" value="F:GTP binding"/>
    <property type="evidence" value="ECO:0007669"/>
    <property type="project" value="UniProtKB-UniRule"/>
</dbReference>
<evidence type="ECO:0000256" key="2">
    <source>
        <dbReference type="ARBA" id="ARBA00022701"/>
    </source>
</evidence>
<keyword evidence="2 5" id="KW-0493">Microtubule</keyword>
<dbReference type="SUPFAM" id="SSF55307">
    <property type="entry name" value="Tubulin C-terminal domain-like"/>
    <property type="match status" value="1"/>
</dbReference>
<dbReference type="InterPro" id="IPR036525">
    <property type="entry name" value="Tubulin/FtsZ_GTPase_sf"/>
</dbReference>
<dbReference type="CDD" id="cd02190">
    <property type="entry name" value="epsilon_tubulin"/>
    <property type="match status" value="1"/>
</dbReference>
<dbReference type="GO" id="GO:0007017">
    <property type="term" value="P:microtubule-based process"/>
    <property type="evidence" value="ECO:0007669"/>
    <property type="project" value="InterPro"/>
</dbReference>
<dbReference type="InterPro" id="IPR017975">
    <property type="entry name" value="Tubulin_CS"/>
</dbReference>
<dbReference type="EMBL" id="BEGY01000012">
    <property type="protein sequence ID" value="GAX75354.1"/>
    <property type="molecule type" value="Genomic_DNA"/>
</dbReference>
<feature type="domain" description="Tubulin/FtsZ 2-layer sandwich" evidence="7">
    <location>
        <begin position="278"/>
        <end position="415"/>
    </location>
</feature>
<dbReference type="InterPro" id="IPR023123">
    <property type="entry name" value="Tubulin_C"/>
</dbReference>
<evidence type="ECO:0000256" key="3">
    <source>
        <dbReference type="ARBA" id="ARBA00022741"/>
    </source>
</evidence>
<dbReference type="OrthoDB" id="1662883at2759"/>
<dbReference type="InterPro" id="IPR004057">
    <property type="entry name" value="Epsilon_tubulin"/>
</dbReference>
<evidence type="ECO:0000313" key="9">
    <source>
        <dbReference type="Proteomes" id="UP000232323"/>
    </source>
</evidence>
<feature type="domain" description="Tubulin/FtsZ GTPase" evidence="6">
    <location>
        <begin position="57"/>
        <end position="276"/>
    </location>
</feature>
<dbReference type="STRING" id="1157962.A0A250WWZ4"/>
<dbReference type="PROSITE" id="PS00227">
    <property type="entry name" value="TUBULIN"/>
    <property type="match status" value="1"/>
</dbReference>
<dbReference type="Gene3D" id="3.40.50.1440">
    <property type="entry name" value="Tubulin/FtsZ, GTPase domain"/>
    <property type="match status" value="1"/>
</dbReference>
<dbReference type="SMART" id="SM00864">
    <property type="entry name" value="Tubulin"/>
    <property type="match status" value="1"/>
</dbReference>
<proteinExistence type="inferred from homology"/>
<comment type="similarity">
    <text evidence="1 5">Belongs to the tubulin family.</text>
</comment>
<dbReference type="InterPro" id="IPR018316">
    <property type="entry name" value="Tubulin/FtsZ_2-layer-sand-dom"/>
</dbReference>
<dbReference type="PANTHER" id="PTHR11588">
    <property type="entry name" value="TUBULIN"/>
    <property type="match status" value="1"/>
</dbReference>
<dbReference type="InterPro" id="IPR000217">
    <property type="entry name" value="Tubulin"/>
</dbReference>
<keyword evidence="4 5" id="KW-0342">GTP-binding</keyword>
<evidence type="ECO:0000313" key="8">
    <source>
        <dbReference type="EMBL" id="GAX75354.1"/>
    </source>
</evidence>
<evidence type="ECO:0000259" key="6">
    <source>
        <dbReference type="SMART" id="SM00864"/>
    </source>
</evidence>
<dbReference type="PRINTS" id="PR01519">
    <property type="entry name" value="EPSLNTUBULIN"/>
</dbReference>
<dbReference type="SMART" id="SM00865">
    <property type="entry name" value="Tubulin_C"/>
    <property type="match status" value="1"/>
</dbReference>
<evidence type="ECO:0008006" key="10">
    <source>
        <dbReference type="Google" id="ProtNLM"/>
    </source>
</evidence>
<dbReference type="AlphaFoldDB" id="A0A250WWZ4"/>
<dbReference type="PRINTS" id="PR01161">
    <property type="entry name" value="TUBULIN"/>
</dbReference>
<sequence length="475" mass="52463">MPRELVTIQCGQCGNQIGCRFWELALREHAAYNSKGVFDEALSSFFRNVDARYVPPRNLPVGDGTGIIQTLKARSVIVDMECGVINEMLKGPLGDVLDTQQLISDVSGAGNNWAHGNHVYGPQYRDQMMEKIRCTVEACESLQSFLLLHSLGGGTGSGVGTYILELLADQYPDVFRFTASVFPSEDDDVVTSPYNALLSLSKLVEFADCVLPIENQALAEIVGRVDSGARGSTANTVPAAFGMVQEPGSRSKPFDSMNGIAAMMLLNMTSSVRFEGSLNVDLNDITMNLVPFPQMHFLISSMSPLTTPKDMAKISAPRTLDQIFTEVFNREHQLIRADPRHSTYLACGLLMRGNATISDINRNVARIKPSLRMAHWNTEGFKLGICSKPPVGVSNALLCLANNCAIAQTFTTMRDRFAKLYKRRFYTHHYEQYMDLSMFDHASETVSGIIDQYNAVDTAVPPPVTRFRSRGLTFL</sequence>
<keyword evidence="3 5" id="KW-0547">Nucleotide-binding</keyword>
<organism evidence="8 9">
    <name type="scientific">Chlamydomonas eustigma</name>
    <dbReference type="NCBI Taxonomy" id="1157962"/>
    <lineage>
        <taxon>Eukaryota</taxon>
        <taxon>Viridiplantae</taxon>
        <taxon>Chlorophyta</taxon>
        <taxon>core chlorophytes</taxon>
        <taxon>Chlorophyceae</taxon>
        <taxon>CS clade</taxon>
        <taxon>Chlamydomonadales</taxon>
        <taxon>Chlamydomonadaceae</taxon>
        <taxon>Chlamydomonas</taxon>
    </lineage>
</organism>
<accession>A0A250WWZ4</accession>
<dbReference type="Gene3D" id="1.10.287.600">
    <property type="entry name" value="Helix hairpin bin"/>
    <property type="match status" value="1"/>
</dbReference>
<evidence type="ECO:0000256" key="1">
    <source>
        <dbReference type="ARBA" id="ARBA00009636"/>
    </source>
</evidence>
<dbReference type="FunFam" id="3.40.50.1440:FF:000017">
    <property type="entry name" value="Tubulin epsilon chain"/>
    <property type="match status" value="1"/>
</dbReference>
<evidence type="ECO:0000256" key="5">
    <source>
        <dbReference type="RuleBase" id="RU000352"/>
    </source>
</evidence>
<protein>
    <recommendedName>
        <fullName evidence="10">Tubulin/FtsZ GTPase domain-containing protein</fullName>
    </recommendedName>
</protein>
<evidence type="ECO:0000259" key="7">
    <source>
        <dbReference type="SMART" id="SM00865"/>
    </source>
</evidence>
<keyword evidence="9" id="KW-1185">Reference proteome</keyword>
<gene>
    <name evidence="8" type="ORF">CEUSTIGMA_g2798.t1</name>
</gene>